<dbReference type="Pfam" id="PF05598">
    <property type="entry name" value="DUF772"/>
    <property type="match status" value="1"/>
</dbReference>
<dbReference type="AlphaFoldDB" id="A0A143T030"/>
<gene>
    <name evidence="3" type="ORF">SAVERM_2p122</name>
</gene>
<keyword evidence="3" id="KW-0614">Plasmid</keyword>
<sequence>MCIQPCSGSEVPELTVKVACASNPHGTTAMAIRDHLDGIWRDEDFVEWYPRDGKPGLSPAQLATVSVLQFLLELSDRQAAEAVRWDRLQIRLGHGTGRPRLPPQRPDGLPRALGRGRQGGQAP</sequence>
<name>A0A143T030_STRAW</name>
<feature type="region of interest" description="Disordered" evidence="1">
    <location>
        <begin position="93"/>
        <end position="123"/>
    </location>
</feature>
<organism evidence="3">
    <name type="scientific">Streptomyces avermitilis (strain ATCC 31267 / DSM 46492 / JCM 5070 / NBRC 14893 / NCIMB 12804 / NRRL 8165 / MA-4680)</name>
    <dbReference type="NCBI Taxonomy" id="227882"/>
    <lineage>
        <taxon>Bacteria</taxon>
        <taxon>Bacillati</taxon>
        <taxon>Actinomycetota</taxon>
        <taxon>Actinomycetes</taxon>
        <taxon>Kitasatosporales</taxon>
        <taxon>Streptomycetaceae</taxon>
        <taxon>Streptomyces</taxon>
    </lineage>
</organism>
<feature type="domain" description="Transposase InsH N-terminal" evidence="2">
    <location>
        <begin position="25"/>
        <end position="84"/>
    </location>
</feature>
<evidence type="ECO:0000259" key="2">
    <source>
        <dbReference type="Pfam" id="PF05598"/>
    </source>
</evidence>
<reference evidence="3" key="1">
    <citation type="submission" date="2016-03" db="EMBL/GenBank/DDBJ databases">
        <title>Complete sequence of the second linear plasmid SAP2 of Streptomyces avermitilis.</title>
        <authorList>
            <person name="Ikeda H."/>
        </authorList>
    </citation>
    <scope>NUCLEOTIDE SEQUENCE</scope>
    <source>
        <strain evidence="3">MA-4680</strain>
        <plasmid evidence="3">SAP2</plasmid>
    </source>
</reference>
<accession>A0A143T030</accession>
<dbReference type="EMBL" id="AP017380">
    <property type="protein sequence ID" value="BAU77566.1"/>
    <property type="molecule type" value="Genomic_DNA"/>
</dbReference>
<evidence type="ECO:0000256" key="1">
    <source>
        <dbReference type="SAM" id="MobiDB-lite"/>
    </source>
</evidence>
<proteinExistence type="predicted"/>
<protein>
    <submittedName>
        <fullName evidence="3">Putative IS5 family transposase</fullName>
    </submittedName>
</protein>
<geneLocation type="plasmid" evidence="3">
    <name>SAP2</name>
</geneLocation>
<evidence type="ECO:0000313" key="3">
    <source>
        <dbReference type="EMBL" id="BAU77566.1"/>
    </source>
</evidence>
<dbReference type="InterPro" id="IPR008490">
    <property type="entry name" value="Transposase_InsH_N"/>
</dbReference>